<dbReference type="InterPro" id="IPR002078">
    <property type="entry name" value="Sigma_54_int"/>
</dbReference>
<dbReference type="EMBL" id="CAVN010000110">
    <property type="protein sequence ID" value="CDF58979.1"/>
    <property type="molecule type" value="Genomic_DNA"/>
</dbReference>
<dbReference type="PANTHER" id="PTHR32071:SF57">
    <property type="entry name" value="C4-DICARBOXYLATE TRANSPORT TRANSCRIPTIONAL REGULATORY PROTEIN DCTD"/>
    <property type="match status" value="1"/>
</dbReference>
<dbReference type="CDD" id="cd00009">
    <property type="entry name" value="AAA"/>
    <property type="match status" value="1"/>
</dbReference>
<dbReference type="InterPro" id="IPR058031">
    <property type="entry name" value="AAA_lid_NorR"/>
</dbReference>
<gene>
    <name evidence="7" type="ORF">TCEL_02047</name>
</gene>
<dbReference type="GO" id="GO:0006355">
    <property type="term" value="P:regulation of DNA-templated transcription"/>
    <property type="evidence" value="ECO:0007669"/>
    <property type="project" value="InterPro"/>
</dbReference>
<feature type="domain" description="Sigma-54 factor interaction" evidence="6">
    <location>
        <begin position="272"/>
        <end position="502"/>
    </location>
</feature>
<dbReference type="AlphaFoldDB" id="R7RSF8"/>
<comment type="caution">
    <text evidence="7">The sequence shown here is derived from an EMBL/GenBank/DDBJ whole genome shotgun (WGS) entry which is preliminary data.</text>
</comment>
<keyword evidence="4" id="KW-0238">DNA-binding</keyword>
<dbReference type="PROSITE" id="PS50045">
    <property type="entry name" value="SIGMA54_INTERACT_4"/>
    <property type="match status" value="1"/>
</dbReference>
<proteinExistence type="predicted"/>
<dbReference type="InterPro" id="IPR025943">
    <property type="entry name" value="Sigma_54_int_dom_ATP-bd_2"/>
</dbReference>
<dbReference type="SUPFAM" id="SSF46689">
    <property type="entry name" value="Homeodomain-like"/>
    <property type="match status" value="1"/>
</dbReference>
<dbReference type="InterPro" id="IPR003593">
    <property type="entry name" value="AAA+_ATPase"/>
</dbReference>
<accession>R7RSF8</accession>
<dbReference type="Gene3D" id="3.30.450.40">
    <property type="match status" value="1"/>
</dbReference>
<protein>
    <recommendedName>
        <fullName evidence="6">Sigma-54 factor interaction domain-containing protein</fullName>
    </recommendedName>
</protein>
<dbReference type="PANTHER" id="PTHR32071">
    <property type="entry name" value="TRANSCRIPTIONAL REGULATORY PROTEIN"/>
    <property type="match status" value="1"/>
</dbReference>
<dbReference type="Gene3D" id="3.30.450.20">
    <property type="entry name" value="PAS domain"/>
    <property type="match status" value="1"/>
</dbReference>
<dbReference type="RefSeq" id="WP_018664154.1">
    <property type="nucleotide sequence ID" value="NZ_HF952022.1"/>
</dbReference>
<dbReference type="Gene3D" id="1.10.8.60">
    <property type="match status" value="1"/>
</dbReference>
<dbReference type="PROSITE" id="PS00675">
    <property type="entry name" value="SIGMA54_INTERACT_1"/>
    <property type="match status" value="1"/>
</dbReference>
<keyword evidence="1" id="KW-0547">Nucleotide-binding</keyword>
<dbReference type="SUPFAM" id="SSF55781">
    <property type="entry name" value="GAF domain-like"/>
    <property type="match status" value="1"/>
</dbReference>
<dbReference type="InterPro" id="IPR027417">
    <property type="entry name" value="P-loop_NTPase"/>
</dbReference>
<reference evidence="7" key="1">
    <citation type="submission" date="2013-03" db="EMBL/GenBank/DDBJ databases">
        <title>Draft genome sequence of the hydrogen-ethanol-producing anaerobic alkalithermophilic Caloramator celere.</title>
        <authorList>
            <person name="Ciranna A."/>
            <person name="Larjo A."/>
            <person name="Kivisto A."/>
            <person name="Santala V."/>
            <person name="Roos C."/>
            <person name="Karp M."/>
        </authorList>
    </citation>
    <scope>NUCLEOTIDE SEQUENCE [LARGE SCALE GENOMIC DNA]</scope>
    <source>
        <strain evidence="7">DSM 8682</strain>
    </source>
</reference>
<dbReference type="FunFam" id="3.40.50.300:FF:000006">
    <property type="entry name" value="DNA-binding transcriptional regulator NtrC"/>
    <property type="match status" value="1"/>
</dbReference>
<evidence type="ECO:0000256" key="2">
    <source>
        <dbReference type="ARBA" id="ARBA00022840"/>
    </source>
</evidence>
<evidence type="ECO:0000256" key="5">
    <source>
        <dbReference type="ARBA" id="ARBA00023163"/>
    </source>
</evidence>
<dbReference type="eggNOG" id="COG3829">
    <property type="taxonomic scope" value="Bacteria"/>
</dbReference>
<evidence type="ECO:0000313" key="7">
    <source>
        <dbReference type="EMBL" id="CDF58979.1"/>
    </source>
</evidence>
<dbReference type="GO" id="GO:0043565">
    <property type="term" value="F:sequence-specific DNA binding"/>
    <property type="evidence" value="ECO:0007669"/>
    <property type="project" value="InterPro"/>
</dbReference>
<keyword evidence="2" id="KW-0067">ATP-binding</keyword>
<dbReference type="Pfam" id="PF25601">
    <property type="entry name" value="AAA_lid_14"/>
    <property type="match status" value="1"/>
</dbReference>
<dbReference type="InterPro" id="IPR029016">
    <property type="entry name" value="GAF-like_dom_sf"/>
</dbReference>
<dbReference type="Pfam" id="PF00158">
    <property type="entry name" value="Sigma54_activat"/>
    <property type="match status" value="1"/>
</dbReference>
<sequence>MKELKDIKDYAQNIAEIIKSVVGVDVTIVDSNNVRVAATGMYKDLIGKKIVQKSAFRRAMELKKILIIDEPRIDEVCRECENKLKCIEYAEVCSPIIVDDRVVGVIGLVALEEEQKQQLNKNKENLIKFLNKMSDMLSTKISELNICEKQKLLINQIETIVNSIDEGIIALDLEQNILFKNKIVDDNFDEDEIKKFIEKILDESTYIDVMQGREKRNMQFGIGERNFLVTLKPIIYNNKTQGIIISLKSMKDINKIIRDVTFININTTFEGIIGRSEKFLKVIEIAKKTSKADSTVLILGESGTGKELFARAIHNESKRKNKPFIAVNCAAIPESLLESELFGFEEGAFTGAKKGGKIGKFELANGGTLFLDEIGDMPLHLQVKLLRVLQEKCIERIGSNRQVSVDIRIIAATHKNLEDMVLKGEFRQDLYYRLNVIPIKIPPLRERRDDIKILMDYILNKFCIKFNKRIYGFDEDVYSAFLKYEWPGNVRELENVIEYLVNMYNECFITYDMLPEKLKGDNNAINTFNLKYHEKLLIKEALKKFNSRDEAAKALGIGRATLFRKIKEYDLD</sequence>
<dbReference type="InterPro" id="IPR009057">
    <property type="entry name" value="Homeodomain-like_sf"/>
</dbReference>
<dbReference type="InterPro" id="IPR025662">
    <property type="entry name" value="Sigma_54_int_dom_ATP-bd_1"/>
</dbReference>
<dbReference type="Pfam" id="PF02954">
    <property type="entry name" value="HTH_8"/>
    <property type="match status" value="1"/>
</dbReference>
<evidence type="ECO:0000256" key="1">
    <source>
        <dbReference type="ARBA" id="ARBA00022741"/>
    </source>
</evidence>
<dbReference type="SUPFAM" id="SSF52540">
    <property type="entry name" value="P-loop containing nucleoside triphosphate hydrolases"/>
    <property type="match status" value="1"/>
</dbReference>
<evidence type="ECO:0000313" key="8">
    <source>
        <dbReference type="Proteomes" id="UP000014923"/>
    </source>
</evidence>
<dbReference type="HOGENOM" id="CLU_000445_8_1_9"/>
<dbReference type="SMART" id="SM00382">
    <property type="entry name" value="AAA"/>
    <property type="match status" value="1"/>
</dbReference>
<dbReference type="InterPro" id="IPR025944">
    <property type="entry name" value="Sigma_54_int_dom_CS"/>
</dbReference>
<keyword evidence="5" id="KW-0804">Transcription</keyword>
<dbReference type="PROSITE" id="PS00676">
    <property type="entry name" value="SIGMA54_INTERACT_2"/>
    <property type="match status" value="1"/>
</dbReference>
<organism evidence="7 8">
    <name type="scientific">Thermobrachium celere DSM 8682</name>
    <dbReference type="NCBI Taxonomy" id="941824"/>
    <lineage>
        <taxon>Bacteria</taxon>
        <taxon>Bacillati</taxon>
        <taxon>Bacillota</taxon>
        <taxon>Clostridia</taxon>
        <taxon>Eubacteriales</taxon>
        <taxon>Clostridiaceae</taxon>
        <taxon>Thermobrachium</taxon>
    </lineage>
</organism>
<dbReference type="PROSITE" id="PS00688">
    <property type="entry name" value="SIGMA54_INTERACT_3"/>
    <property type="match status" value="1"/>
</dbReference>
<name>R7RSF8_9CLOT</name>
<dbReference type="Gene3D" id="3.40.50.300">
    <property type="entry name" value="P-loop containing nucleotide triphosphate hydrolases"/>
    <property type="match status" value="1"/>
</dbReference>
<dbReference type="Gene3D" id="1.10.10.60">
    <property type="entry name" value="Homeodomain-like"/>
    <property type="match status" value="1"/>
</dbReference>
<dbReference type="GO" id="GO:0005524">
    <property type="term" value="F:ATP binding"/>
    <property type="evidence" value="ECO:0007669"/>
    <property type="project" value="UniProtKB-KW"/>
</dbReference>
<keyword evidence="8" id="KW-1185">Reference proteome</keyword>
<dbReference type="Proteomes" id="UP000014923">
    <property type="component" value="Unassembled WGS sequence"/>
</dbReference>
<dbReference type="Pfam" id="PF15714">
    <property type="entry name" value="SpoVT_C"/>
    <property type="match status" value="1"/>
</dbReference>
<dbReference type="InterPro" id="IPR002197">
    <property type="entry name" value="HTH_Fis"/>
</dbReference>
<evidence type="ECO:0000259" key="6">
    <source>
        <dbReference type="PROSITE" id="PS50045"/>
    </source>
</evidence>
<dbReference type="OrthoDB" id="9803970at2"/>
<evidence type="ECO:0000256" key="4">
    <source>
        <dbReference type="ARBA" id="ARBA00023125"/>
    </source>
</evidence>
<keyword evidence="3" id="KW-0805">Transcription regulation</keyword>
<evidence type="ECO:0000256" key="3">
    <source>
        <dbReference type="ARBA" id="ARBA00023015"/>
    </source>
</evidence>